<protein>
    <recommendedName>
        <fullName evidence="6">Pyruvate dehydrogenase complex repressor</fullName>
    </recommendedName>
</protein>
<evidence type="ECO:0000256" key="5">
    <source>
        <dbReference type="ARBA" id="ARBA00037357"/>
    </source>
</evidence>
<dbReference type="GO" id="GO:0003677">
    <property type="term" value="F:DNA binding"/>
    <property type="evidence" value="ECO:0007669"/>
    <property type="project" value="UniProtKB-KW"/>
</dbReference>
<keyword evidence="9" id="KW-1185">Reference proteome</keyword>
<dbReference type="InterPro" id="IPR011711">
    <property type="entry name" value="GntR_C"/>
</dbReference>
<dbReference type="EMBL" id="AM902716">
    <property type="protein sequence ID" value="CAP45038.1"/>
    <property type="molecule type" value="Genomic_DNA"/>
</dbReference>
<dbReference type="SUPFAM" id="SSF46785">
    <property type="entry name" value="Winged helix' DNA-binding domain"/>
    <property type="match status" value="1"/>
</dbReference>
<organism evidence="8 9">
    <name type="scientific">Bordetella petrii (strain ATCC BAA-461 / DSM 12804 / CCUG 43448 / CIP 107267 / Se-1111R)</name>
    <dbReference type="NCBI Taxonomy" id="340100"/>
    <lineage>
        <taxon>Bacteria</taxon>
        <taxon>Pseudomonadati</taxon>
        <taxon>Pseudomonadota</taxon>
        <taxon>Betaproteobacteria</taxon>
        <taxon>Burkholderiales</taxon>
        <taxon>Alcaligenaceae</taxon>
        <taxon>Bordetella</taxon>
    </lineage>
</organism>
<dbReference type="InterPro" id="IPR036390">
    <property type="entry name" value="WH_DNA-bd_sf"/>
</dbReference>
<reference evidence="8 9" key="1">
    <citation type="journal article" date="2008" name="BMC Genomics">
        <title>The missing link: Bordetella petrii is endowed with both the metabolic versatility of environmental bacteria and virulence traits of pathogenic Bordetellae.</title>
        <authorList>
            <person name="Gross R."/>
            <person name="Guzman C.A."/>
            <person name="Sebaihia M."/>
            <person name="Martins Dos Santos V.A."/>
            <person name="Pieper D.H."/>
            <person name="Koebnik R."/>
            <person name="Lechner M."/>
            <person name="Bartels D."/>
            <person name="Buhrmester J."/>
            <person name="Choudhuri J.V."/>
            <person name="Ebensen T."/>
            <person name="Gaigalat L."/>
            <person name="Herrmann S."/>
            <person name="Khachane A.N."/>
            <person name="Larisch C."/>
            <person name="Link S."/>
            <person name="Linke B."/>
            <person name="Meyer F."/>
            <person name="Mormann S."/>
            <person name="Nakunst D."/>
            <person name="Rueckert C."/>
            <person name="Schneiker-Bekel S."/>
            <person name="Schulze K."/>
            <person name="Vorhoelter F.J."/>
            <person name="Yevsa T."/>
            <person name="Engle J.T."/>
            <person name="Goldman W.E."/>
            <person name="Puehler A."/>
            <person name="Goebel U.B."/>
            <person name="Goesmann A."/>
            <person name="Bloecker H."/>
            <person name="Kaiser O."/>
            <person name="Martinez-Arias R."/>
        </authorList>
    </citation>
    <scope>NUCLEOTIDE SEQUENCE [LARGE SCALE GENOMIC DNA]</scope>
    <source>
        <strain evidence="9">ATCC BAA-461 / DSM 12804 / CCUG 43448 / CIP 107267 / Se-1111R</strain>
    </source>
</reference>
<dbReference type="Pfam" id="PF07729">
    <property type="entry name" value="FCD"/>
    <property type="match status" value="1"/>
</dbReference>
<dbReference type="GO" id="GO:0003700">
    <property type="term" value="F:DNA-binding transcription factor activity"/>
    <property type="evidence" value="ECO:0007669"/>
    <property type="project" value="InterPro"/>
</dbReference>
<dbReference type="Gene3D" id="1.20.120.530">
    <property type="entry name" value="GntR ligand-binding domain-like"/>
    <property type="match status" value="1"/>
</dbReference>
<dbReference type="KEGG" id="bpt:Bpet4687"/>
<dbReference type="CDD" id="cd07377">
    <property type="entry name" value="WHTH_GntR"/>
    <property type="match status" value="1"/>
</dbReference>
<dbReference type="STRING" id="94624.Bpet4687"/>
<dbReference type="Gene3D" id="1.10.10.10">
    <property type="entry name" value="Winged helix-like DNA-binding domain superfamily/Winged helix DNA-binding domain"/>
    <property type="match status" value="1"/>
</dbReference>
<dbReference type="PANTHER" id="PTHR43537:SF34">
    <property type="entry name" value="PYRUVATE DEHYDROGENASE COMPLEX REPRESSOR"/>
    <property type="match status" value="1"/>
</dbReference>
<dbReference type="PANTHER" id="PTHR43537">
    <property type="entry name" value="TRANSCRIPTIONAL REGULATOR, GNTR FAMILY"/>
    <property type="match status" value="1"/>
</dbReference>
<evidence type="ECO:0000313" key="8">
    <source>
        <dbReference type="EMBL" id="CAP45038.1"/>
    </source>
</evidence>
<dbReference type="SMART" id="SM00345">
    <property type="entry name" value="HTH_GNTR"/>
    <property type="match status" value="1"/>
</dbReference>
<dbReference type="SUPFAM" id="SSF48008">
    <property type="entry name" value="GntR ligand-binding domain-like"/>
    <property type="match status" value="1"/>
</dbReference>
<evidence type="ECO:0000256" key="4">
    <source>
        <dbReference type="ARBA" id="ARBA00023163"/>
    </source>
</evidence>
<dbReference type="SMART" id="SM00895">
    <property type="entry name" value="FCD"/>
    <property type="match status" value="1"/>
</dbReference>
<dbReference type="AlphaFoldDB" id="A9IFH4"/>
<dbReference type="Pfam" id="PF00392">
    <property type="entry name" value="GntR"/>
    <property type="match status" value="1"/>
</dbReference>
<gene>
    <name evidence="8" type="ordered locus">Bpet4687</name>
</gene>
<evidence type="ECO:0000256" key="1">
    <source>
        <dbReference type="ARBA" id="ARBA00022491"/>
    </source>
</evidence>
<dbReference type="PROSITE" id="PS50949">
    <property type="entry name" value="HTH_GNTR"/>
    <property type="match status" value="1"/>
</dbReference>
<keyword evidence="2" id="KW-0805">Transcription regulation</keyword>
<dbReference type="InterPro" id="IPR000524">
    <property type="entry name" value="Tscrpt_reg_HTH_GntR"/>
</dbReference>
<evidence type="ECO:0000256" key="6">
    <source>
        <dbReference type="ARBA" id="ARBA00039592"/>
    </source>
</evidence>
<dbReference type="eggNOG" id="COG2186">
    <property type="taxonomic scope" value="Bacteria"/>
</dbReference>
<evidence type="ECO:0000259" key="7">
    <source>
        <dbReference type="PROSITE" id="PS50949"/>
    </source>
</evidence>
<keyword evidence="3" id="KW-0238">DNA-binding</keyword>
<comment type="function">
    <text evidence="5">Transcriptional repressor for the pyruvate dehydrogenase complex genes aceEF and lpd.</text>
</comment>
<sequence length="243" mass="26092">MLTKSLTLTGQVAGKLASDIAAGVYPVGGKLPTGKALAQLYGVSAAVIREATERLRAQGLVESRQGAGCTVVSRTASRGFQVPGGGVALDRAQLASVYELRMELEGGAAALAAMRRSDGDLAKMAACLEQMENHLRHADEDGVEQDIGFHAAIAVATHNTYYQQLLQYLNLQVRAAVRIARENTQQTQAELVGDVHREHVALYEAIAARDSQRARTAAVLHLRRAAERLKLDFPSFESESTTP</sequence>
<dbReference type="InterPro" id="IPR008920">
    <property type="entry name" value="TF_FadR/GntR_C"/>
</dbReference>
<proteinExistence type="predicted"/>
<evidence type="ECO:0000256" key="2">
    <source>
        <dbReference type="ARBA" id="ARBA00023015"/>
    </source>
</evidence>
<evidence type="ECO:0000256" key="3">
    <source>
        <dbReference type="ARBA" id="ARBA00023125"/>
    </source>
</evidence>
<dbReference type="Proteomes" id="UP000001225">
    <property type="component" value="Chromosome"/>
</dbReference>
<keyword evidence="1" id="KW-0678">Repressor</keyword>
<keyword evidence="4" id="KW-0804">Transcription</keyword>
<feature type="domain" description="HTH gntR-type" evidence="7">
    <location>
        <begin position="6"/>
        <end position="74"/>
    </location>
</feature>
<evidence type="ECO:0000313" key="9">
    <source>
        <dbReference type="Proteomes" id="UP000001225"/>
    </source>
</evidence>
<name>A9IFH4_BORPD</name>
<dbReference type="InterPro" id="IPR036388">
    <property type="entry name" value="WH-like_DNA-bd_sf"/>
</dbReference>
<accession>A9IFH4</accession>